<dbReference type="GO" id="GO:0015129">
    <property type="term" value="F:lactate transmembrane transporter activity"/>
    <property type="evidence" value="ECO:0007669"/>
    <property type="project" value="UniProtKB-UniRule"/>
</dbReference>
<dbReference type="GO" id="GO:0015295">
    <property type="term" value="F:solute:proton symporter activity"/>
    <property type="evidence" value="ECO:0007669"/>
    <property type="project" value="TreeGrafter"/>
</dbReference>
<dbReference type="AlphaFoldDB" id="A0A917LM63"/>
<keyword evidence="10" id="KW-1185">Reference proteome</keyword>
<evidence type="ECO:0000256" key="8">
    <source>
        <dbReference type="RuleBase" id="RU365092"/>
    </source>
</evidence>
<dbReference type="Proteomes" id="UP000638848">
    <property type="component" value="Unassembled WGS sequence"/>
</dbReference>
<organism evidence="9 10">
    <name type="scientific">Kocuria dechangensis</name>
    <dbReference type="NCBI Taxonomy" id="1176249"/>
    <lineage>
        <taxon>Bacteria</taxon>
        <taxon>Bacillati</taxon>
        <taxon>Actinomycetota</taxon>
        <taxon>Actinomycetes</taxon>
        <taxon>Micrococcales</taxon>
        <taxon>Micrococcaceae</taxon>
        <taxon>Kocuria</taxon>
    </lineage>
</organism>
<feature type="transmembrane region" description="Helical" evidence="8">
    <location>
        <begin position="284"/>
        <end position="307"/>
    </location>
</feature>
<evidence type="ECO:0000256" key="3">
    <source>
        <dbReference type="ARBA" id="ARBA00022448"/>
    </source>
</evidence>
<dbReference type="EMBL" id="BMEQ01000001">
    <property type="protein sequence ID" value="GGG43420.1"/>
    <property type="molecule type" value="Genomic_DNA"/>
</dbReference>
<feature type="transmembrane region" description="Helical" evidence="8">
    <location>
        <begin position="359"/>
        <end position="376"/>
    </location>
</feature>
<comment type="caution">
    <text evidence="9">The sequence shown here is derived from an EMBL/GenBank/DDBJ whole genome shotgun (WGS) entry which is preliminary data.</text>
</comment>
<dbReference type="RefSeq" id="WP_188533984.1">
    <property type="nucleotide sequence ID" value="NZ_BMEQ01000001.1"/>
</dbReference>
<comment type="similarity">
    <text evidence="2 8">Belongs to the lactate permease family.</text>
</comment>
<feature type="transmembrane region" description="Helical" evidence="8">
    <location>
        <begin position="224"/>
        <end position="243"/>
    </location>
</feature>
<keyword evidence="3 8" id="KW-0813">Transport</keyword>
<sequence>MTYAYALLPVLAVLVVLLVLKAPVWASALVGLAAALAGTDGPVPVRWDAGLALLLSAAMVVVPGLTLNGILEARGVHHRLAGWVHGIRLPAPWKTCLIVLGLGPALESLTGFGVSLLATVPILLALSPPATAVRQAVLGMAVVPWGALALPTAVGAALSGATPAALGTRTALLYLVLMPVVGGLATFLGRDGAPVLRRTWPGVLCGAAQAALLLAASAAGITSLAGVVAGAAVAGGILLPGLLRRAVPALPLGAVAPYAAVLGTVVAVRLLLLLGAPVDVRLPVGAAGVAPLLSPGLALFVACALFVRTGSARSAARSAASSWRTVCALGGFILMAQVMTASGAVETVAAGVATAGLPVVAWLSPVMALASGFLTGSATSGNALMMATQASLGELSGTGALAPSVQNAGAGIAMLASLPTASLVLGIAGLSGRRAEQALVRFDLRLLVVLAVLLAGCFGLVALVLR</sequence>
<accession>A0A917LM63</accession>
<evidence type="ECO:0000256" key="4">
    <source>
        <dbReference type="ARBA" id="ARBA00022475"/>
    </source>
</evidence>
<reference evidence="9" key="1">
    <citation type="journal article" date="2014" name="Int. J. Syst. Evol. Microbiol.">
        <title>Complete genome sequence of Corynebacterium casei LMG S-19264T (=DSM 44701T), isolated from a smear-ripened cheese.</title>
        <authorList>
            <consortium name="US DOE Joint Genome Institute (JGI-PGF)"/>
            <person name="Walter F."/>
            <person name="Albersmeier A."/>
            <person name="Kalinowski J."/>
            <person name="Ruckert C."/>
        </authorList>
    </citation>
    <scope>NUCLEOTIDE SEQUENCE</scope>
    <source>
        <strain evidence="9">CGMCC 1.12187</strain>
    </source>
</reference>
<keyword evidence="6 8" id="KW-1133">Transmembrane helix</keyword>
<name>A0A917LM63_9MICC</name>
<comment type="function">
    <text evidence="8">Uptake of L-lactate across the membrane. Can also transport D-lactate and glycolate.</text>
</comment>
<feature type="transmembrane region" description="Helical" evidence="8">
    <location>
        <begin position="171"/>
        <end position="188"/>
    </location>
</feature>
<evidence type="ECO:0000256" key="1">
    <source>
        <dbReference type="ARBA" id="ARBA00004651"/>
    </source>
</evidence>
<keyword evidence="4 8" id="KW-1003">Cell membrane</keyword>
<feature type="transmembrane region" description="Helical" evidence="8">
    <location>
        <begin position="109"/>
        <end position="126"/>
    </location>
</feature>
<feature type="transmembrane region" description="Helical" evidence="8">
    <location>
        <begin position="408"/>
        <end position="432"/>
    </location>
</feature>
<proteinExistence type="inferred from homology"/>
<evidence type="ECO:0000313" key="10">
    <source>
        <dbReference type="Proteomes" id="UP000638848"/>
    </source>
</evidence>
<comment type="subcellular location">
    <subcellularLocation>
        <location evidence="1 8">Cell membrane</location>
        <topology evidence="1 8">Multi-pass membrane protein</topology>
    </subcellularLocation>
</comment>
<feature type="transmembrane region" description="Helical" evidence="8">
    <location>
        <begin position="444"/>
        <end position="465"/>
    </location>
</feature>
<protein>
    <recommendedName>
        <fullName evidence="8">L-lactate permease</fullName>
    </recommendedName>
</protein>
<dbReference type="GO" id="GO:0005886">
    <property type="term" value="C:plasma membrane"/>
    <property type="evidence" value="ECO:0007669"/>
    <property type="project" value="UniProtKB-SubCell"/>
</dbReference>
<feature type="transmembrane region" description="Helical" evidence="8">
    <location>
        <begin position="138"/>
        <end position="159"/>
    </location>
</feature>
<dbReference type="PANTHER" id="PTHR30003">
    <property type="entry name" value="L-LACTATE PERMEASE"/>
    <property type="match status" value="1"/>
</dbReference>
<evidence type="ECO:0000256" key="6">
    <source>
        <dbReference type="ARBA" id="ARBA00022989"/>
    </source>
</evidence>
<evidence type="ECO:0000313" key="9">
    <source>
        <dbReference type="EMBL" id="GGG43420.1"/>
    </source>
</evidence>
<dbReference type="InterPro" id="IPR003804">
    <property type="entry name" value="Lactate_perm"/>
</dbReference>
<reference evidence="9" key="2">
    <citation type="submission" date="2020-09" db="EMBL/GenBank/DDBJ databases">
        <authorList>
            <person name="Sun Q."/>
            <person name="Zhou Y."/>
        </authorList>
    </citation>
    <scope>NUCLEOTIDE SEQUENCE</scope>
    <source>
        <strain evidence="9">CGMCC 1.12187</strain>
    </source>
</reference>
<dbReference type="PANTHER" id="PTHR30003:SF0">
    <property type="entry name" value="GLYCOLATE PERMEASE GLCA-RELATED"/>
    <property type="match status" value="1"/>
</dbReference>
<gene>
    <name evidence="9" type="ORF">GCM10011374_02230</name>
</gene>
<dbReference type="Pfam" id="PF02652">
    <property type="entry name" value="Lactate_perm"/>
    <property type="match status" value="1"/>
</dbReference>
<evidence type="ECO:0000256" key="2">
    <source>
        <dbReference type="ARBA" id="ARBA00010100"/>
    </source>
</evidence>
<feature type="transmembrane region" description="Helical" evidence="8">
    <location>
        <begin position="328"/>
        <end position="353"/>
    </location>
</feature>
<feature type="transmembrane region" description="Helical" evidence="8">
    <location>
        <begin position="255"/>
        <end position="278"/>
    </location>
</feature>
<keyword evidence="5 8" id="KW-0812">Transmembrane</keyword>
<keyword evidence="7 8" id="KW-0472">Membrane</keyword>
<feature type="transmembrane region" description="Helical" evidence="8">
    <location>
        <begin position="50"/>
        <end position="71"/>
    </location>
</feature>
<evidence type="ECO:0000256" key="7">
    <source>
        <dbReference type="ARBA" id="ARBA00023136"/>
    </source>
</evidence>
<evidence type="ECO:0000256" key="5">
    <source>
        <dbReference type="ARBA" id="ARBA00022692"/>
    </source>
</evidence>